<dbReference type="SUPFAM" id="SSF56672">
    <property type="entry name" value="DNA/RNA polymerases"/>
    <property type="match status" value="1"/>
</dbReference>
<dbReference type="AlphaFoldDB" id="A0AA88YLY9"/>
<accession>A0AA88YLY9</accession>
<dbReference type="InterPro" id="IPR008042">
    <property type="entry name" value="Retrotrans_Pao"/>
</dbReference>
<dbReference type="Proteomes" id="UP001186944">
    <property type="component" value="Unassembled WGS sequence"/>
</dbReference>
<dbReference type="PANTHER" id="PTHR47331:SF6">
    <property type="entry name" value="DOUBLECORTIN DOMAIN-CONTAINING PROTEIN"/>
    <property type="match status" value="1"/>
</dbReference>
<comment type="caution">
    <text evidence="1">The sequence shown here is derived from an EMBL/GenBank/DDBJ whole genome shotgun (WGS) entry which is preliminary data.</text>
</comment>
<evidence type="ECO:0008006" key="3">
    <source>
        <dbReference type="Google" id="ProtNLM"/>
    </source>
</evidence>
<protein>
    <recommendedName>
        <fullName evidence="3">Reverse transcriptase domain-containing protein</fullName>
    </recommendedName>
</protein>
<dbReference type="EMBL" id="VSWD01000001">
    <property type="protein sequence ID" value="KAK3108403.1"/>
    <property type="molecule type" value="Genomic_DNA"/>
</dbReference>
<organism evidence="1 2">
    <name type="scientific">Pinctada imbricata</name>
    <name type="common">Atlantic pearl-oyster</name>
    <name type="synonym">Pinctada martensii</name>
    <dbReference type="NCBI Taxonomy" id="66713"/>
    <lineage>
        <taxon>Eukaryota</taxon>
        <taxon>Metazoa</taxon>
        <taxon>Spiralia</taxon>
        <taxon>Lophotrochozoa</taxon>
        <taxon>Mollusca</taxon>
        <taxon>Bivalvia</taxon>
        <taxon>Autobranchia</taxon>
        <taxon>Pteriomorphia</taxon>
        <taxon>Pterioida</taxon>
        <taxon>Pterioidea</taxon>
        <taxon>Pteriidae</taxon>
        <taxon>Pinctada</taxon>
    </lineage>
</organism>
<sequence>MCLNDVLLSGPDLVNDLVGVLMRFRKEPIAITADIEQMFFRFGVPTKHRNMLRFLWHRNNDVTQELIDYRMCVHIFGNSSSPAIATFGLRKSVEDADSDVKDFVSRNFYVDDGLISVPSINEGVSLITRTQDKLQESGLRLHKVASNNRDVLLAIKPIDRAKELEIMDLRLDALPTQRTLGMFWDLNLDVFTFKVDLQEKPFTRRGILSTLHTVYDPLGLAAPVILTGRLLFRDLVESAHGWDDPLPCKLEDAWLAWCKDVAFLSTLEVPRMYVSCGLGNSVTRELHVFTDASERSISSVAYLKTTDIVGESHAGLIFGKSKVAPKHGHTIPRLELCAAVMAAEMSTSIISNLDIPVDRVTFHTDSRVVLGYINNRSRRFFTYVTNRVSRILKVSEPSQWMYVQTDKNPADVGTRGIRSRDLQQSLWLQPPMDILRAVPKSETHDLVDTAVDVEIRPEVICAKTDTMPSVFLGSGSI</sequence>
<dbReference type="Pfam" id="PF05380">
    <property type="entry name" value="Peptidase_A17"/>
    <property type="match status" value="1"/>
</dbReference>
<name>A0AA88YLY9_PINIB</name>
<dbReference type="InterPro" id="IPR043502">
    <property type="entry name" value="DNA/RNA_pol_sf"/>
</dbReference>
<dbReference type="PANTHER" id="PTHR47331">
    <property type="entry name" value="PHD-TYPE DOMAIN-CONTAINING PROTEIN"/>
    <property type="match status" value="1"/>
</dbReference>
<gene>
    <name evidence="1" type="ORF">FSP39_007296</name>
</gene>
<proteinExistence type="predicted"/>
<keyword evidence="2" id="KW-1185">Reference proteome</keyword>
<evidence type="ECO:0000313" key="1">
    <source>
        <dbReference type="EMBL" id="KAK3108403.1"/>
    </source>
</evidence>
<reference evidence="1" key="1">
    <citation type="submission" date="2019-08" db="EMBL/GenBank/DDBJ databases">
        <title>The improved chromosome-level genome for the pearl oyster Pinctada fucata martensii using PacBio sequencing and Hi-C.</title>
        <authorList>
            <person name="Zheng Z."/>
        </authorList>
    </citation>
    <scope>NUCLEOTIDE SEQUENCE</scope>
    <source>
        <strain evidence="1">ZZ-2019</strain>
        <tissue evidence="1">Adductor muscle</tissue>
    </source>
</reference>
<evidence type="ECO:0000313" key="2">
    <source>
        <dbReference type="Proteomes" id="UP001186944"/>
    </source>
</evidence>